<feature type="domain" description="THIF-type NAD/FAD binding fold" evidence="1">
    <location>
        <begin position="342"/>
        <end position="505"/>
    </location>
</feature>
<dbReference type="Gene3D" id="3.40.50.720">
    <property type="entry name" value="NAD(P)-binding Rossmann-like Domain"/>
    <property type="match status" value="1"/>
</dbReference>
<proteinExistence type="predicted"/>
<dbReference type="Pfam" id="PF00899">
    <property type="entry name" value="ThiF"/>
    <property type="match status" value="1"/>
</dbReference>
<sequence>MVDPESSVTTSAGPVPRWEKRYPGRLQYELDALHAAGITPEIDEPALAAGRLSLTFDWPLDAATTLRLQAVFPDAYPHFRPQVFLLAGLDPPPARHRSPVEGNLCLLGRDTRQWRPSWSLWTLLEKQLADSVRGTGEEDPQGEPAEYWWNNLGLNSGSYCLIDSGWDLGDASQGTLQLRYIQDQTVKVEAENGPVHIPAIRAYVKEIRAEDGQVLHQWAGPLPTDLADTKNQLEVPWVRSKDTILPDPQLEAQLKKLRQDYLWLQRAQPRNYGPGLKFELCAIVYPSELAFGKTGLGWSFVMVFGHAHGFEPKKNRAPKPLRITALPAFRAGPSDIGWRVPAVASLKDKRIVVVGVGAVGAPVAIELARNGCRTLDLVEHDILEPGNTIRWPLGVAAWGQRKTAALRAFLARQYPATEVRGHPHFIGVAAQALSDPGDDDVLDALIRGADLVIDGSASHGVTTLLDDRCRSAVVPLISLSATPTLEGGTVVRHIRESGCPICLLHAWHKHEIDPPSGQDAGDEALIQPAGCGERTFTGADYDLRELSLQAVRLAVDTLSGEADQGSVVQTLSFVDDERARCPPRWRVDLLPKHPDCQGGH</sequence>
<evidence type="ECO:0000313" key="3">
    <source>
        <dbReference type="Proteomes" id="UP000053176"/>
    </source>
</evidence>
<dbReference type="Proteomes" id="UP000053176">
    <property type="component" value="Unassembled WGS sequence"/>
</dbReference>
<protein>
    <recommendedName>
        <fullName evidence="1">THIF-type NAD/FAD binding fold domain-containing protein</fullName>
    </recommendedName>
</protein>
<dbReference type="SUPFAM" id="SSF69572">
    <property type="entry name" value="Activating enzymes of the ubiquitin-like proteins"/>
    <property type="match status" value="1"/>
</dbReference>
<dbReference type="GO" id="GO:0008641">
    <property type="term" value="F:ubiquitin-like modifier activating enzyme activity"/>
    <property type="evidence" value="ECO:0007669"/>
    <property type="project" value="InterPro"/>
</dbReference>
<dbReference type="SUPFAM" id="SSF54495">
    <property type="entry name" value="UBC-like"/>
    <property type="match status" value="1"/>
</dbReference>
<evidence type="ECO:0000313" key="2">
    <source>
        <dbReference type="EMBL" id="KUM24091.1"/>
    </source>
</evidence>
<name>A0A101KNM2_RHILI</name>
<dbReference type="InterPro" id="IPR000594">
    <property type="entry name" value="ThiF_NAD_FAD-bd"/>
</dbReference>
<dbReference type="AlphaFoldDB" id="A0A101KNM2"/>
<dbReference type="InterPro" id="IPR035985">
    <property type="entry name" value="Ubiquitin-activating_enz"/>
</dbReference>
<gene>
    <name evidence="2" type="ORF">AU467_31285</name>
</gene>
<accession>A0A101KNM2</accession>
<organism evidence="2 3">
    <name type="scientific">Rhizobium loti</name>
    <name type="common">Mesorhizobium loti</name>
    <dbReference type="NCBI Taxonomy" id="381"/>
    <lineage>
        <taxon>Bacteria</taxon>
        <taxon>Pseudomonadati</taxon>
        <taxon>Pseudomonadota</taxon>
        <taxon>Alphaproteobacteria</taxon>
        <taxon>Hyphomicrobiales</taxon>
        <taxon>Phyllobacteriaceae</taxon>
        <taxon>Mesorhizobium</taxon>
    </lineage>
</organism>
<comment type="caution">
    <text evidence="2">The sequence shown here is derived from an EMBL/GenBank/DDBJ whole genome shotgun (WGS) entry which is preliminary data.</text>
</comment>
<dbReference type="InterPro" id="IPR016135">
    <property type="entry name" value="UBQ-conjugating_enzyme/RWD"/>
</dbReference>
<reference evidence="2 3" key="1">
    <citation type="submission" date="2015-12" db="EMBL/GenBank/DDBJ databases">
        <title>Draft genome sequence of Mesorhizobium sp. UFLA 01-765, a multitolerant efficient symbiont and plant-growth promoting strain isolated from Zn-mining soil using Leucaena leucocephala as a trap plant.</title>
        <authorList>
            <person name="Rangel W.M."/>
            <person name="Thijs S."/>
            <person name="Longatti S.M."/>
            <person name="Moreira F.M."/>
            <person name="Weyens N."/>
            <person name="Vangronsveld J."/>
            <person name="Van Hamme J.D."/>
            <person name="Bottos E.M."/>
            <person name="Rineau F."/>
        </authorList>
    </citation>
    <scope>NUCLEOTIDE SEQUENCE [LARGE SCALE GENOMIC DNA]</scope>
    <source>
        <strain evidence="2 3">UFLA 01-765</strain>
    </source>
</reference>
<evidence type="ECO:0000259" key="1">
    <source>
        <dbReference type="Pfam" id="PF00899"/>
    </source>
</evidence>
<dbReference type="EMBL" id="LPWA01000143">
    <property type="protein sequence ID" value="KUM24091.1"/>
    <property type="molecule type" value="Genomic_DNA"/>
</dbReference>